<dbReference type="EMBL" id="JABXWT010000008">
    <property type="protein sequence ID" value="NVO57008.1"/>
    <property type="molecule type" value="Genomic_DNA"/>
</dbReference>
<name>A0ABX2PS57_9RHOB</name>
<feature type="region of interest" description="Disordered" evidence="1">
    <location>
        <begin position="1"/>
        <end position="26"/>
    </location>
</feature>
<dbReference type="Pfam" id="PF09347">
    <property type="entry name" value="DUF1989"/>
    <property type="match status" value="1"/>
</dbReference>
<dbReference type="PANTHER" id="PTHR31527">
    <property type="entry name" value="RE64534P"/>
    <property type="match status" value="1"/>
</dbReference>
<evidence type="ECO:0000256" key="1">
    <source>
        <dbReference type="SAM" id="MobiDB-lite"/>
    </source>
</evidence>
<comment type="caution">
    <text evidence="3">The sequence shown here is derived from an EMBL/GenBank/DDBJ whole genome shotgun (WGS) entry which is preliminary data.</text>
</comment>
<evidence type="ECO:0000313" key="3">
    <source>
        <dbReference type="EMBL" id="NVO57008.1"/>
    </source>
</evidence>
<protein>
    <submittedName>
        <fullName evidence="3">Urea carboxylase-associated family protein</fullName>
    </submittedName>
</protein>
<reference evidence="3 4" key="1">
    <citation type="submission" date="2020-06" db="EMBL/GenBank/DDBJ databases">
        <authorList>
            <person name="Cao W.R."/>
        </authorList>
    </citation>
    <scope>NUCLEOTIDE SEQUENCE [LARGE SCALE GENOMIC DNA]</scope>
    <source>
        <strain evidence="3 4">B1Z28</strain>
    </source>
</reference>
<organism evidence="3 4">
    <name type="scientific">Ruegeria haliotis</name>
    <dbReference type="NCBI Taxonomy" id="2747601"/>
    <lineage>
        <taxon>Bacteria</taxon>
        <taxon>Pseudomonadati</taxon>
        <taxon>Pseudomonadota</taxon>
        <taxon>Alphaproteobacteria</taxon>
        <taxon>Rhodobacterales</taxon>
        <taxon>Roseobacteraceae</taxon>
        <taxon>Ruegeria</taxon>
    </lineage>
</organism>
<gene>
    <name evidence="3" type="ORF">HW561_14530</name>
</gene>
<dbReference type="Proteomes" id="UP000630805">
    <property type="component" value="Unassembled WGS sequence"/>
</dbReference>
<evidence type="ECO:0000313" key="4">
    <source>
        <dbReference type="Proteomes" id="UP000630805"/>
    </source>
</evidence>
<dbReference type="InterPro" id="IPR018959">
    <property type="entry name" value="DUF1989"/>
</dbReference>
<keyword evidence="4" id="KW-1185">Reference proteome</keyword>
<accession>A0ABX2PS57</accession>
<sequence length="228" mass="24372">MKDSSFDPGQPDGTNQSLGLGLPDGGTPELGTTYEIPARCGRAVRVKKGQVLTVSNPAGYQVCDFWIFNANDIEEYSSMEHLHTSLLSIFPKAGDGVASNLRRSLMTITEDTSPGIHDTVIANCDHARYKQLGLTEYHENCADNLRQSLIAIGLRAPAIPAPFNLWMNVPVGSDGGLSFQPPVAKPGDYMSFKADMDVIAVMSACPQDVTPVNGEGTSPAGLTFRVDG</sequence>
<feature type="domain" description="DUF1989" evidence="2">
    <location>
        <begin position="35"/>
        <end position="199"/>
    </location>
</feature>
<evidence type="ECO:0000259" key="2">
    <source>
        <dbReference type="Pfam" id="PF09347"/>
    </source>
</evidence>
<dbReference type="RefSeq" id="WP_176865999.1">
    <property type="nucleotide sequence ID" value="NZ_JABXWT010000008.1"/>
</dbReference>
<dbReference type="PANTHER" id="PTHR31527:SF0">
    <property type="entry name" value="RE64534P"/>
    <property type="match status" value="1"/>
</dbReference>
<proteinExistence type="predicted"/>